<dbReference type="EMBL" id="JAPIVE010000002">
    <property type="protein sequence ID" value="MCX2524433.1"/>
    <property type="molecule type" value="Genomic_DNA"/>
</dbReference>
<proteinExistence type="predicted"/>
<evidence type="ECO:0000313" key="2">
    <source>
        <dbReference type="Proteomes" id="UP001165678"/>
    </source>
</evidence>
<evidence type="ECO:0000313" key="1">
    <source>
        <dbReference type="EMBL" id="MCX2524433.1"/>
    </source>
</evidence>
<gene>
    <name evidence="1" type="ORF">OQ287_09280</name>
</gene>
<sequence>MNQFTLEIDGQHLRFTEADIPAIEQALAKAIERPGHFVSTSGHSQVRVMLSTTFSSNLASLQTDC</sequence>
<dbReference type="RefSeq" id="WP_265896258.1">
    <property type="nucleotide sequence ID" value="NZ_JAPIVE010000002.1"/>
</dbReference>
<dbReference type="Proteomes" id="UP001165678">
    <property type="component" value="Unassembled WGS sequence"/>
</dbReference>
<accession>A0AA41ZIE4</accession>
<protein>
    <submittedName>
        <fullName evidence="1">Uncharacterized protein</fullName>
    </submittedName>
</protein>
<reference evidence="1" key="1">
    <citation type="submission" date="2022-11" db="EMBL/GenBank/DDBJ databases">
        <title>Larsenimonas rhizosphaerae sp. nov., isolated from a tidal mudflat.</title>
        <authorList>
            <person name="Lee S.D."/>
            <person name="Kim I.S."/>
        </authorList>
    </citation>
    <scope>NUCLEOTIDE SEQUENCE</scope>
    <source>
        <strain evidence="1">GH2-1</strain>
    </source>
</reference>
<name>A0AA41ZIE4_9GAMM</name>
<comment type="caution">
    <text evidence="1">The sequence shown here is derived from an EMBL/GenBank/DDBJ whole genome shotgun (WGS) entry which is preliminary data.</text>
</comment>
<organism evidence="1 2">
    <name type="scientific">Larsenimonas rhizosphaerae</name>
    <dbReference type="NCBI Taxonomy" id="2944682"/>
    <lineage>
        <taxon>Bacteria</taxon>
        <taxon>Pseudomonadati</taxon>
        <taxon>Pseudomonadota</taxon>
        <taxon>Gammaproteobacteria</taxon>
        <taxon>Oceanospirillales</taxon>
        <taxon>Halomonadaceae</taxon>
        <taxon>Larsenimonas</taxon>
    </lineage>
</organism>
<dbReference type="AlphaFoldDB" id="A0AA41ZIE4"/>
<keyword evidence="2" id="KW-1185">Reference proteome</keyword>